<dbReference type="SUPFAM" id="SSF53098">
    <property type="entry name" value="Ribonuclease H-like"/>
    <property type="match status" value="1"/>
</dbReference>
<dbReference type="InterPro" id="IPR036397">
    <property type="entry name" value="RNaseH_sf"/>
</dbReference>
<gene>
    <name evidence="2" type="ORF">HNR15_003040</name>
</gene>
<name>A0A853DHB1_9MICO</name>
<dbReference type="Proteomes" id="UP000571817">
    <property type="component" value="Unassembled WGS sequence"/>
</dbReference>
<protein>
    <submittedName>
        <fullName evidence="2">Uncharacterized protein</fullName>
    </submittedName>
</protein>
<dbReference type="GO" id="GO:0003676">
    <property type="term" value="F:nucleic acid binding"/>
    <property type="evidence" value="ECO:0007669"/>
    <property type="project" value="InterPro"/>
</dbReference>
<comment type="caution">
    <text evidence="2">The sequence shown here is derived from an EMBL/GenBank/DDBJ whole genome shotgun (WGS) entry which is preliminary data.</text>
</comment>
<proteinExistence type="predicted"/>
<organism evidence="2 3">
    <name type="scientific">Allobranchiibius huperziae</name>
    <dbReference type="NCBI Taxonomy" id="1874116"/>
    <lineage>
        <taxon>Bacteria</taxon>
        <taxon>Bacillati</taxon>
        <taxon>Actinomycetota</taxon>
        <taxon>Actinomycetes</taxon>
        <taxon>Micrococcales</taxon>
        <taxon>Dermacoccaceae</taxon>
        <taxon>Allobranchiibius</taxon>
    </lineage>
</organism>
<evidence type="ECO:0000313" key="3">
    <source>
        <dbReference type="Proteomes" id="UP000571817"/>
    </source>
</evidence>
<feature type="region of interest" description="Disordered" evidence="1">
    <location>
        <begin position="89"/>
        <end position="108"/>
    </location>
</feature>
<dbReference type="EMBL" id="JACCFW010000001">
    <property type="protein sequence ID" value="NYJ76077.1"/>
    <property type="molecule type" value="Genomic_DNA"/>
</dbReference>
<dbReference type="Gene3D" id="3.30.420.10">
    <property type="entry name" value="Ribonuclease H-like superfamily/Ribonuclease H"/>
    <property type="match status" value="1"/>
</dbReference>
<dbReference type="InterPro" id="IPR012337">
    <property type="entry name" value="RNaseH-like_sf"/>
</dbReference>
<accession>A0A853DHB1</accession>
<dbReference type="AlphaFoldDB" id="A0A853DHB1"/>
<evidence type="ECO:0000313" key="2">
    <source>
        <dbReference type="EMBL" id="NYJ76077.1"/>
    </source>
</evidence>
<reference evidence="2 3" key="1">
    <citation type="submission" date="2020-07" db="EMBL/GenBank/DDBJ databases">
        <title>Sequencing the genomes of 1000 actinobacteria strains.</title>
        <authorList>
            <person name="Klenk H.-P."/>
        </authorList>
    </citation>
    <scope>NUCLEOTIDE SEQUENCE [LARGE SCALE GENOMIC DNA]</scope>
    <source>
        <strain evidence="2 3">DSM 29531</strain>
    </source>
</reference>
<dbReference type="RefSeq" id="WP_179483178.1">
    <property type="nucleotide sequence ID" value="NZ_JACCFW010000001.1"/>
</dbReference>
<sequence>MRDLTVGSVWRDHQFPIVEVPPTCRAIYATGKGNAGKDEVMLAVARRYMSLVDVANNDQADALVLAALGARQLSQPIDDLPQTHPRAMMKVSWPPTSHDIAPTVGGAA</sequence>
<keyword evidence="3" id="KW-1185">Reference proteome</keyword>
<evidence type="ECO:0000256" key="1">
    <source>
        <dbReference type="SAM" id="MobiDB-lite"/>
    </source>
</evidence>